<dbReference type="GO" id="GO:0005524">
    <property type="term" value="F:ATP binding"/>
    <property type="evidence" value="ECO:0007669"/>
    <property type="project" value="UniProtKB-KW"/>
</dbReference>
<evidence type="ECO:0000256" key="4">
    <source>
        <dbReference type="ARBA" id="ARBA00022490"/>
    </source>
</evidence>
<dbReference type="Proteomes" id="UP000615446">
    <property type="component" value="Unassembled WGS sequence"/>
</dbReference>
<dbReference type="EMBL" id="BLAL01000334">
    <property type="protein sequence ID" value="GET03742.1"/>
    <property type="molecule type" value="Genomic_DNA"/>
</dbReference>
<dbReference type="Gene3D" id="1.20.1540.10">
    <property type="entry name" value="Rhomboid-like"/>
    <property type="match status" value="1"/>
</dbReference>
<comment type="similarity">
    <text evidence="3">Belongs to the actin family. ARP2 subfamily.</text>
</comment>
<dbReference type="GO" id="GO:0003779">
    <property type="term" value="F:actin binding"/>
    <property type="evidence" value="ECO:0007669"/>
    <property type="project" value="UniProtKB-KW"/>
</dbReference>
<dbReference type="Pfam" id="PF08551">
    <property type="entry name" value="DUF1751"/>
    <property type="match status" value="1"/>
</dbReference>
<gene>
    <name evidence="14" type="ORF">RCL2_003007000</name>
</gene>
<dbReference type="Gene3D" id="3.30.420.40">
    <property type="match status" value="2"/>
</dbReference>
<keyword evidence="11" id="KW-0206">Cytoskeleton</keyword>
<evidence type="ECO:0000313" key="14">
    <source>
        <dbReference type="EMBL" id="GET03742.1"/>
    </source>
</evidence>
<evidence type="ECO:0000256" key="8">
    <source>
        <dbReference type="ARBA" id="ARBA00022989"/>
    </source>
</evidence>
<dbReference type="Gene3D" id="3.90.640.10">
    <property type="entry name" value="Actin, Chain A, domain 4"/>
    <property type="match status" value="1"/>
</dbReference>
<comment type="caution">
    <text evidence="14">The sequence shown here is derived from an EMBL/GenBank/DDBJ whole genome shotgun (WGS) entry which is preliminary data.</text>
</comment>
<dbReference type="FunFam" id="3.30.420.40:FF:000050">
    <property type="entry name" value="Actin, alpha skeletal muscle"/>
    <property type="match status" value="1"/>
</dbReference>
<organism evidence="14 15">
    <name type="scientific">Rhizophagus clarus</name>
    <dbReference type="NCBI Taxonomy" id="94130"/>
    <lineage>
        <taxon>Eukaryota</taxon>
        <taxon>Fungi</taxon>
        <taxon>Fungi incertae sedis</taxon>
        <taxon>Mucoromycota</taxon>
        <taxon>Glomeromycotina</taxon>
        <taxon>Glomeromycetes</taxon>
        <taxon>Glomerales</taxon>
        <taxon>Glomeraceae</taxon>
        <taxon>Rhizophagus</taxon>
    </lineage>
</organism>
<dbReference type="SUPFAM" id="SSF144091">
    <property type="entry name" value="Rhomboid-like"/>
    <property type="match status" value="1"/>
</dbReference>
<dbReference type="GO" id="GO:0005856">
    <property type="term" value="C:cytoskeleton"/>
    <property type="evidence" value="ECO:0007669"/>
    <property type="project" value="UniProtKB-SubCell"/>
</dbReference>
<evidence type="ECO:0000313" key="15">
    <source>
        <dbReference type="Proteomes" id="UP000615446"/>
    </source>
</evidence>
<keyword evidence="7" id="KW-0067">ATP-binding</keyword>
<sequence>MDASKTLVVDNGTGFVKVGYAGSNFPDHVFPSVVGRPILRAEEKVGNVEVKDIMVGDEAAKLRSILQMSYPMENGIIKIWEDMRHLWDYTFNEKLKINPKDCKILLTEPPMNPLKNRREMVQIMFEEYGFQGVYVSIQAVLTLYAQGLLTGVVVDSGDGVTHIVPIYDGYAQTHQTRRLDIAGRDVTRYLIKLLLLRGYAFNRTADFETVRQIKEKLCYVSYDIPLDQKLANETTVLVENYTLPDGRVIKVGSERFEAPECMFQPHLIDVEKPGVAEMLFESIQDAAIDVRPELYRHIVLSGGSSMYPGLPSRLEKELKQLYLERVAKGDQSILKKLKIRIEDPPRRKHMVFLGGAVLANIMKDKQSWWITKQEWEEEGVKSLEKLHASSVYLTGSIKKNAKFAGLGTVQRIKQWQDNGEENEGKEPTFSSNILPDMALVPGYALRKFWTFLTAGFLETNLMGFIGSILIILVNGKYLERAWGSKDFLKFIGIVIIGANICTFLTYLCEYMTTGDTFYLYNVQVNGMIGLIGGFLVGLKQLIPEHLARLTFLSFCRHFTFIQPAIKFISTMVFNILVILRCCKPIQKRKFAMDLESLPTNLAPAMPGSARAEAERRRALALKALDARLHNKPNYYPTSPPPFTTSPSSYTTISPLNSSSPSNFNNDTSKNSLDNKSANNILFDAKDLLKQDL</sequence>
<dbReference type="PROSITE" id="PS01132">
    <property type="entry name" value="ACTINS_ACT_LIKE"/>
    <property type="match status" value="1"/>
</dbReference>
<reference evidence="14" key="1">
    <citation type="submission" date="2019-10" db="EMBL/GenBank/DDBJ databases">
        <title>Conservation and host-specific expression of non-tandemly repeated heterogenous ribosome RNA gene in arbuscular mycorrhizal fungi.</title>
        <authorList>
            <person name="Maeda T."/>
            <person name="Kobayashi Y."/>
            <person name="Nakagawa T."/>
            <person name="Ezawa T."/>
            <person name="Yamaguchi K."/>
            <person name="Bino T."/>
            <person name="Nishimoto Y."/>
            <person name="Shigenobu S."/>
            <person name="Kawaguchi M."/>
        </authorList>
    </citation>
    <scope>NUCLEOTIDE SEQUENCE</scope>
    <source>
        <strain evidence="14">HR1</strain>
    </source>
</reference>
<evidence type="ECO:0000256" key="3">
    <source>
        <dbReference type="ARBA" id="ARBA00010121"/>
    </source>
</evidence>
<protein>
    <submittedName>
        <fullName evidence="14">Actin/actin-like protein</fullName>
    </submittedName>
</protein>
<feature type="transmembrane region" description="Helical" evidence="13">
    <location>
        <begin position="518"/>
        <end position="538"/>
    </location>
</feature>
<feature type="transmembrane region" description="Helical" evidence="13">
    <location>
        <begin position="448"/>
        <end position="475"/>
    </location>
</feature>
<accession>A0A8H3MH12</accession>
<dbReference type="AlphaFoldDB" id="A0A8H3MH12"/>
<feature type="transmembrane region" description="Helical" evidence="13">
    <location>
        <begin position="558"/>
        <end position="579"/>
    </location>
</feature>
<dbReference type="SUPFAM" id="SSF53067">
    <property type="entry name" value="Actin-like ATPase domain"/>
    <property type="match status" value="2"/>
</dbReference>
<feature type="transmembrane region" description="Helical" evidence="13">
    <location>
        <begin position="487"/>
        <end position="506"/>
    </location>
</feature>
<dbReference type="SMART" id="SM00268">
    <property type="entry name" value="ACTIN"/>
    <property type="match status" value="1"/>
</dbReference>
<comment type="subcellular location">
    <subcellularLocation>
        <location evidence="2">Cytoplasm</location>
        <location evidence="2">Cytoskeleton</location>
    </subcellularLocation>
    <subcellularLocation>
        <location evidence="1">Membrane</location>
        <topology evidence="1">Multi-pass membrane protein</topology>
    </subcellularLocation>
</comment>
<keyword evidence="8 13" id="KW-1133">Transmembrane helix</keyword>
<dbReference type="InterPro" id="IPR020902">
    <property type="entry name" value="Actin/actin-like_CS"/>
</dbReference>
<dbReference type="InterPro" id="IPR035952">
    <property type="entry name" value="Rhomboid-like_sf"/>
</dbReference>
<evidence type="ECO:0000256" key="9">
    <source>
        <dbReference type="ARBA" id="ARBA00023136"/>
    </source>
</evidence>
<evidence type="ECO:0000256" key="5">
    <source>
        <dbReference type="ARBA" id="ARBA00022692"/>
    </source>
</evidence>
<feature type="region of interest" description="Disordered" evidence="12">
    <location>
        <begin position="631"/>
        <end position="674"/>
    </location>
</feature>
<dbReference type="PANTHER" id="PTHR11937">
    <property type="entry name" value="ACTIN"/>
    <property type="match status" value="1"/>
</dbReference>
<feature type="compositionally biased region" description="Low complexity" evidence="12">
    <location>
        <begin position="644"/>
        <end position="665"/>
    </location>
</feature>
<dbReference type="InterPro" id="IPR043129">
    <property type="entry name" value="ATPase_NBD"/>
</dbReference>
<dbReference type="SMART" id="SM01160">
    <property type="entry name" value="DUF1751"/>
    <property type="match status" value="1"/>
</dbReference>
<dbReference type="Pfam" id="PF00022">
    <property type="entry name" value="Actin"/>
    <property type="match status" value="1"/>
</dbReference>
<keyword evidence="6" id="KW-0547">Nucleotide-binding</keyword>
<keyword evidence="9 13" id="KW-0472">Membrane</keyword>
<evidence type="ECO:0000256" key="7">
    <source>
        <dbReference type="ARBA" id="ARBA00022840"/>
    </source>
</evidence>
<dbReference type="InterPro" id="IPR013861">
    <property type="entry name" value="TMEM115/Pdh1/Rbl19"/>
</dbReference>
<dbReference type="FunFam" id="3.90.640.10:FF:000005">
    <property type="entry name" value="Actin-related protein 2"/>
    <property type="match status" value="1"/>
</dbReference>
<dbReference type="GO" id="GO:0016020">
    <property type="term" value="C:membrane"/>
    <property type="evidence" value="ECO:0007669"/>
    <property type="project" value="UniProtKB-SubCell"/>
</dbReference>
<name>A0A8H3MH12_9GLOM</name>
<evidence type="ECO:0000256" key="10">
    <source>
        <dbReference type="ARBA" id="ARBA00023203"/>
    </source>
</evidence>
<evidence type="ECO:0000256" key="13">
    <source>
        <dbReference type="SAM" id="Phobius"/>
    </source>
</evidence>
<keyword evidence="5 13" id="KW-0812">Transmembrane</keyword>
<evidence type="ECO:0000256" key="1">
    <source>
        <dbReference type="ARBA" id="ARBA00004141"/>
    </source>
</evidence>
<keyword evidence="4" id="KW-0963">Cytoplasm</keyword>
<evidence type="ECO:0000256" key="2">
    <source>
        <dbReference type="ARBA" id="ARBA00004245"/>
    </source>
</evidence>
<proteinExistence type="inferred from homology"/>
<dbReference type="GO" id="GO:0034314">
    <property type="term" value="P:Arp2/3 complex-mediated actin nucleation"/>
    <property type="evidence" value="ECO:0007669"/>
    <property type="project" value="UniProtKB-ARBA"/>
</dbReference>
<evidence type="ECO:0000256" key="12">
    <source>
        <dbReference type="SAM" id="MobiDB-lite"/>
    </source>
</evidence>
<evidence type="ECO:0000256" key="11">
    <source>
        <dbReference type="ARBA" id="ARBA00023212"/>
    </source>
</evidence>
<keyword evidence="10" id="KW-0009">Actin-binding</keyword>
<dbReference type="GO" id="GO:0006890">
    <property type="term" value="P:retrograde vesicle-mediated transport, Golgi to endoplasmic reticulum"/>
    <property type="evidence" value="ECO:0007669"/>
    <property type="project" value="InterPro"/>
</dbReference>
<evidence type="ECO:0000256" key="6">
    <source>
        <dbReference type="ARBA" id="ARBA00022741"/>
    </source>
</evidence>
<dbReference type="InterPro" id="IPR004000">
    <property type="entry name" value="Actin"/>
</dbReference>
<dbReference type="PRINTS" id="PR00190">
    <property type="entry name" value="ACTIN"/>
</dbReference>
<dbReference type="OrthoDB" id="5132116at2759"/>
<dbReference type="CDD" id="cd10220">
    <property type="entry name" value="ASKHA_NBD_Arp2"/>
    <property type="match status" value="1"/>
</dbReference>